<dbReference type="RefSeq" id="WP_021009385.1">
    <property type="nucleotide sequence ID" value="NZ_ASHR01000004.1"/>
</dbReference>
<dbReference type="EMBL" id="ASHR01000004">
    <property type="protein sequence ID" value="ERG65416.1"/>
    <property type="molecule type" value="Genomic_DNA"/>
</dbReference>
<sequence>MLERRGAAAVAGLVALVAVAGCAGTPGPAPSPVPAADASVVLEVVQLRGDVASGHIELRVTNEGEAALEVARAVYESSRWSAPMERAESDAVPPGASRNLRLQLPEPTCDEGPLEHRAMLELADGRAVEGAPGDPLGQLESIDDAACALRAFEREVASVRWLDPVIPADGSGPATVRLELDPVAGEGAAGGTVVEVGPTVLLAPVDASGNRIESLPVGIALEPGGGASVVEVPLTPGRCDAHAIAEDKQGTIFRVRVSIGGAPAELLLPSPDAQRDALLAWVVARCAQP</sequence>
<gene>
    <name evidence="2" type="ORF">L332_13325</name>
</gene>
<proteinExistence type="predicted"/>
<protein>
    <submittedName>
        <fullName evidence="2">Uncharacterized protein</fullName>
    </submittedName>
</protein>
<dbReference type="OrthoDB" id="3784033at2"/>
<accession>U1MU01</accession>
<name>U1MU01_9MICO</name>
<feature type="signal peptide" evidence="1">
    <location>
        <begin position="1"/>
        <end position="23"/>
    </location>
</feature>
<comment type="caution">
    <text evidence="2">The sequence shown here is derived from an EMBL/GenBank/DDBJ whole genome shotgun (WGS) entry which is preliminary data.</text>
</comment>
<dbReference type="Proteomes" id="UP000016462">
    <property type="component" value="Unassembled WGS sequence"/>
</dbReference>
<dbReference type="AlphaFoldDB" id="U1MU01"/>
<organism evidence="2 3">
    <name type="scientific">Agrococcus pavilionensis RW1</name>
    <dbReference type="NCBI Taxonomy" id="1330458"/>
    <lineage>
        <taxon>Bacteria</taxon>
        <taxon>Bacillati</taxon>
        <taxon>Actinomycetota</taxon>
        <taxon>Actinomycetes</taxon>
        <taxon>Micrococcales</taxon>
        <taxon>Microbacteriaceae</taxon>
        <taxon>Agrococcus</taxon>
    </lineage>
</organism>
<keyword evidence="1" id="KW-0732">Signal</keyword>
<evidence type="ECO:0000256" key="1">
    <source>
        <dbReference type="SAM" id="SignalP"/>
    </source>
</evidence>
<feature type="chain" id="PRO_5039074804" evidence="1">
    <location>
        <begin position="24"/>
        <end position="289"/>
    </location>
</feature>
<keyword evidence="3" id="KW-1185">Reference proteome</keyword>
<reference evidence="2 3" key="1">
    <citation type="journal article" date="2013" name="Genome Announc.">
        <title>First draft genome sequence from a member of the genus agrococcus, isolated from modern microbialites.</title>
        <authorList>
            <person name="White R.A.III."/>
            <person name="Grassa C.J."/>
            <person name="Suttle C.A."/>
        </authorList>
    </citation>
    <scope>NUCLEOTIDE SEQUENCE [LARGE SCALE GENOMIC DNA]</scope>
    <source>
        <strain evidence="2 3">RW1</strain>
    </source>
</reference>
<evidence type="ECO:0000313" key="3">
    <source>
        <dbReference type="Proteomes" id="UP000016462"/>
    </source>
</evidence>
<dbReference type="PROSITE" id="PS51257">
    <property type="entry name" value="PROKAR_LIPOPROTEIN"/>
    <property type="match status" value="1"/>
</dbReference>
<evidence type="ECO:0000313" key="2">
    <source>
        <dbReference type="EMBL" id="ERG65416.1"/>
    </source>
</evidence>